<evidence type="ECO:0000313" key="14">
    <source>
        <dbReference type="EMBL" id="GCE63033.1"/>
    </source>
</evidence>
<comment type="subunit">
    <text evidence="10">Monomer.</text>
</comment>
<dbReference type="InterPro" id="IPR015824">
    <property type="entry name" value="Phosphoglycerate_kinase_N"/>
</dbReference>
<feature type="binding site" evidence="10">
    <location>
        <position position="131"/>
    </location>
    <ligand>
        <name>substrate</name>
    </ligand>
</feature>
<feature type="binding site" evidence="10 12">
    <location>
        <begin position="371"/>
        <end position="374"/>
    </location>
    <ligand>
        <name>ATP</name>
        <dbReference type="ChEBI" id="CHEBI:30616"/>
    </ligand>
</feature>
<sequence>MSISYKNKKTLGDLDLTQYKKAVVRLDLNVPIDKKTLAITDKHRITQALPTVKKLLDSKLKVIILSHISRIKSLDDIKSGAKSMSIVAKELQNQLSDKKVVFIPSFDNFEEVRGAINNQPEADVYVLENTRYYDIDTSGNIVKRESKNDPDLAKFWASLGDVFINDAFGTCHRSHASNVGIAGFLPSAIGLLVERELQFLSKAVESNDHPKVLILGGSKVSDKLKLINAITPQVDRVLVGGGMVYTFLKAMGKPVGKSIVEEDMIEECKDMLNKYKDKLVLPVDHLVAPVFQDIPGEVKGVDESGWDDQMALDIGPESASIYASKLDDARVVIWNGPMGVFEFDNFASGTAVIALKLAEITKKGAYTVIGGGDSAAAVLKFDLSSQMSFISTGGGASLTFFEGAPMPGIECISDK</sequence>
<dbReference type="GO" id="GO:0005829">
    <property type="term" value="C:cytosol"/>
    <property type="evidence" value="ECO:0007669"/>
    <property type="project" value="TreeGrafter"/>
</dbReference>
<keyword evidence="7 10" id="KW-0418">Kinase</keyword>
<evidence type="ECO:0000256" key="10">
    <source>
        <dbReference type="HAMAP-Rule" id="MF_00145"/>
    </source>
</evidence>
<evidence type="ECO:0000256" key="11">
    <source>
        <dbReference type="PIRSR" id="PIRSR000724-1"/>
    </source>
</evidence>
<comment type="subcellular location">
    <subcellularLocation>
        <location evidence="10">Cytoplasm</location>
    </subcellularLocation>
</comment>
<reference evidence="14 15" key="1">
    <citation type="submission" date="2019-01" db="EMBL/GenBank/DDBJ databases">
        <title>Draft genome sequences of Candidatus Mycoplasma haemohominis SWG34-3 identified from a patient with pyrexia, anemia and liver dysfunction.</title>
        <authorList>
            <person name="Sekizuka T."/>
            <person name="Hattori N."/>
            <person name="Katano H."/>
            <person name="Takuma T."/>
            <person name="Ito T."/>
            <person name="Arai N."/>
            <person name="Yanai R."/>
            <person name="Ishii S."/>
            <person name="Miura Y."/>
            <person name="Tokunaga T."/>
            <person name="Watanabe H."/>
            <person name="Nomura N."/>
            <person name="Eguchi J."/>
            <person name="Arai T."/>
            <person name="Hasegawa H."/>
            <person name="Nakamaki T."/>
            <person name="Wakita T."/>
            <person name="Niki Y."/>
            <person name="Kuroda M."/>
        </authorList>
    </citation>
    <scope>NUCLEOTIDE SEQUENCE [LARGE SCALE GENOMIC DNA]</scope>
    <source>
        <strain evidence="14">SWG34-3</strain>
    </source>
</reference>
<evidence type="ECO:0000256" key="3">
    <source>
        <dbReference type="ARBA" id="ARBA00013061"/>
    </source>
</evidence>
<dbReference type="Pfam" id="PF00162">
    <property type="entry name" value="PGK"/>
    <property type="match status" value="1"/>
</dbReference>
<evidence type="ECO:0000256" key="4">
    <source>
        <dbReference type="ARBA" id="ARBA00016471"/>
    </source>
</evidence>
<dbReference type="PANTHER" id="PTHR11406">
    <property type="entry name" value="PHOSPHOGLYCERATE KINASE"/>
    <property type="match status" value="1"/>
</dbReference>
<dbReference type="GO" id="GO:0006096">
    <property type="term" value="P:glycolytic process"/>
    <property type="evidence" value="ECO:0007669"/>
    <property type="project" value="UniProtKB-UniRule"/>
</dbReference>
<evidence type="ECO:0000313" key="15">
    <source>
        <dbReference type="Proteomes" id="UP000324831"/>
    </source>
</evidence>
<protein>
    <recommendedName>
        <fullName evidence="4 10">Phosphoglycerate kinase</fullName>
        <ecNumber evidence="3 10">2.7.2.3</ecNumber>
    </recommendedName>
</protein>
<comment type="similarity">
    <text evidence="10 13">Belongs to the phosphoglycerate kinase family.</text>
</comment>
<evidence type="ECO:0000256" key="8">
    <source>
        <dbReference type="ARBA" id="ARBA00022840"/>
    </source>
</evidence>
<dbReference type="Proteomes" id="UP000324831">
    <property type="component" value="Unassembled WGS sequence"/>
</dbReference>
<keyword evidence="9 10" id="KW-0324">Glycolysis</keyword>
<name>A0A478FP34_9MOLU</name>
<dbReference type="InterPro" id="IPR036043">
    <property type="entry name" value="Phosphoglycerate_kinase_sf"/>
</dbReference>
<dbReference type="PANTHER" id="PTHR11406:SF23">
    <property type="entry name" value="PHOSPHOGLYCERATE KINASE 1, CHLOROPLASTIC-RELATED"/>
    <property type="match status" value="1"/>
</dbReference>
<accession>A0A478FP34</accession>
<dbReference type="FunFam" id="3.40.50.1260:FF:000001">
    <property type="entry name" value="Phosphoglycerate kinase"/>
    <property type="match status" value="1"/>
</dbReference>
<dbReference type="SUPFAM" id="SSF53748">
    <property type="entry name" value="Phosphoglycerate kinase"/>
    <property type="match status" value="1"/>
</dbReference>
<keyword evidence="6 10" id="KW-0547">Nucleotide-binding</keyword>
<dbReference type="GO" id="GO:0006094">
    <property type="term" value="P:gluconeogenesis"/>
    <property type="evidence" value="ECO:0007669"/>
    <property type="project" value="TreeGrafter"/>
</dbReference>
<feature type="binding site" evidence="11">
    <location>
        <position position="44"/>
    </location>
    <ligand>
        <name>(2R)-3-phosphoglycerate</name>
        <dbReference type="ChEBI" id="CHEBI:58272"/>
    </ligand>
</feature>
<dbReference type="Gene3D" id="3.40.50.1260">
    <property type="entry name" value="Phosphoglycerate kinase, N-terminal domain"/>
    <property type="match status" value="2"/>
</dbReference>
<proteinExistence type="inferred from homology"/>
<comment type="caution">
    <text evidence="10">Lacks conserved residue(s) required for the propagation of feature annotation.</text>
</comment>
<feature type="binding site" evidence="10 11">
    <location>
        <begin position="27"/>
        <end position="29"/>
    </location>
    <ligand>
        <name>substrate</name>
    </ligand>
</feature>
<keyword evidence="8 10" id="KW-0067">ATP-binding</keyword>
<dbReference type="PRINTS" id="PR00477">
    <property type="entry name" value="PHGLYCKINASE"/>
</dbReference>
<evidence type="ECO:0000256" key="13">
    <source>
        <dbReference type="RuleBase" id="RU000532"/>
    </source>
</evidence>
<feature type="binding site" evidence="10">
    <location>
        <position position="44"/>
    </location>
    <ligand>
        <name>substrate</name>
    </ligand>
</feature>
<feature type="binding site" evidence="11">
    <location>
        <position position="173"/>
    </location>
    <ligand>
        <name>(2R)-3-phosphoglycerate</name>
        <dbReference type="ChEBI" id="CHEBI:58272"/>
    </ligand>
</feature>
<keyword evidence="10" id="KW-0963">Cytoplasm</keyword>
<dbReference type="HAMAP" id="MF_00145">
    <property type="entry name" value="Phosphoglyc_kinase"/>
    <property type="match status" value="1"/>
</dbReference>
<dbReference type="UniPathway" id="UPA00109">
    <property type="reaction ID" value="UER00185"/>
</dbReference>
<feature type="binding site" evidence="11">
    <location>
        <position position="131"/>
    </location>
    <ligand>
        <name>(2R)-3-phosphoglycerate</name>
        <dbReference type="ChEBI" id="CHEBI:58272"/>
    </ligand>
</feature>
<evidence type="ECO:0000256" key="5">
    <source>
        <dbReference type="ARBA" id="ARBA00022679"/>
    </source>
</evidence>
<evidence type="ECO:0000256" key="9">
    <source>
        <dbReference type="ARBA" id="ARBA00023152"/>
    </source>
</evidence>
<feature type="binding site" evidence="10 12">
    <location>
        <position position="342"/>
    </location>
    <ligand>
        <name>ATP</name>
        <dbReference type="ChEBI" id="CHEBI:30616"/>
    </ligand>
</feature>
<dbReference type="GO" id="GO:0005524">
    <property type="term" value="F:ATP binding"/>
    <property type="evidence" value="ECO:0007669"/>
    <property type="project" value="UniProtKB-KW"/>
</dbReference>
<organism evidence="14 15">
    <name type="scientific">Candidatus Mycoplasma haematohominis</name>
    <dbReference type="NCBI Taxonomy" id="1494318"/>
    <lineage>
        <taxon>Bacteria</taxon>
        <taxon>Bacillati</taxon>
        <taxon>Mycoplasmatota</taxon>
        <taxon>Mollicutes</taxon>
        <taxon>Mycoplasmataceae</taxon>
        <taxon>Mycoplasma</taxon>
    </lineage>
</organism>
<dbReference type="EC" id="2.7.2.3" evidence="3 10"/>
<evidence type="ECO:0000256" key="1">
    <source>
        <dbReference type="ARBA" id="ARBA00000642"/>
    </source>
</evidence>
<feature type="binding site" evidence="10">
    <location>
        <position position="173"/>
    </location>
    <ligand>
        <name>substrate</name>
    </ligand>
</feature>
<evidence type="ECO:0000256" key="12">
    <source>
        <dbReference type="PIRSR" id="PIRSR000724-2"/>
    </source>
</evidence>
<gene>
    <name evidence="10 14" type="primary">pgk</name>
    <name evidence="14" type="ORF">MHSWG343_00110</name>
</gene>
<feature type="binding site" evidence="10 12">
    <location>
        <position position="223"/>
    </location>
    <ligand>
        <name>ATP</name>
        <dbReference type="ChEBI" id="CHEBI:30616"/>
    </ligand>
</feature>
<dbReference type="AlphaFoldDB" id="A0A478FP34"/>
<feature type="binding site" evidence="10 11">
    <location>
        <begin position="67"/>
        <end position="70"/>
    </location>
    <ligand>
        <name>substrate</name>
    </ligand>
</feature>
<dbReference type="PIRSF" id="PIRSF000724">
    <property type="entry name" value="Pgk"/>
    <property type="match status" value="1"/>
</dbReference>
<comment type="caution">
    <text evidence="14">The sequence shown here is derived from an EMBL/GenBank/DDBJ whole genome shotgun (WGS) entry which is preliminary data.</text>
</comment>
<evidence type="ECO:0000256" key="7">
    <source>
        <dbReference type="ARBA" id="ARBA00022777"/>
    </source>
</evidence>
<comment type="pathway">
    <text evidence="2 10">Carbohydrate degradation; glycolysis; pyruvate from D-glyceraldehyde 3-phosphate: step 2/5.</text>
</comment>
<comment type="catalytic activity">
    <reaction evidence="1 10 13">
        <text>(2R)-3-phosphoglycerate + ATP = (2R)-3-phospho-glyceroyl phosphate + ADP</text>
        <dbReference type="Rhea" id="RHEA:14801"/>
        <dbReference type="ChEBI" id="CHEBI:30616"/>
        <dbReference type="ChEBI" id="CHEBI:57604"/>
        <dbReference type="ChEBI" id="CHEBI:58272"/>
        <dbReference type="ChEBI" id="CHEBI:456216"/>
        <dbReference type="EC" id="2.7.2.3"/>
    </reaction>
</comment>
<dbReference type="EMBL" id="BIMN01000001">
    <property type="protein sequence ID" value="GCE63033.1"/>
    <property type="molecule type" value="Genomic_DNA"/>
</dbReference>
<keyword evidence="5 10" id="KW-0808">Transferase</keyword>
<dbReference type="InterPro" id="IPR001576">
    <property type="entry name" value="Phosphoglycerate_kinase"/>
</dbReference>
<evidence type="ECO:0000256" key="2">
    <source>
        <dbReference type="ARBA" id="ARBA00004838"/>
    </source>
</evidence>
<dbReference type="GO" id="GO:0043531">
    <property type="term" value="F:ADP binding"/>
    <property type="evidence" value="ECO:0007669"/>
    <property type="project" value="TreeGrafter"/>
</dbReference>
<evidence type="ECO:0000256" key="6">
    <source>
        <dbReference type="ARBA" id="ARBA00022741"/>
    </source>
</evidence>
<dbReference type="GO" id="GO:0004618">
    <property type="term" value="F:phosphoglycerate kinase activity"/>
    <property type="evidence" value="ECO:0007669"/>
    <property type="project" value="UniProtKB-UniRule"/>
</dbReference>